<gene>
    <name evidence="1" type="ORF">K503DRAFT_472813</name>
</gene>
<dbReference type="AlphaFoldDB" id="A0A1B7MNA3"/>
<keyword evidence="2" id="KW-1185">Reference proteome</keyword>
<proteinExistence type="predicted"/>
<protein>
    <submittedName>
        <fullName evidence="1">Uncharacterized protein</fullName>
    </submittedName>
</protein>
<dbReference type="Proteomes" id="UP000092154">
    <property type="component" value="Unassembled WGS sequence"/>
</dbReference>
<name>A0A1B7MNA3_9AGAM</name>
<evidence type="ECO:0000313" key="2">
    <source>
        <dbReference type="Proteomes" id="UP000092154"/>
    </source>
</evidence>
<dbReference type="InParanoid" id="A0A1B7MNA3"/>
<evidence type="ECO:0000313" key="1">
    <source>
        <dbReference type="EMBL" id="OAX34080.1"/>
    </source>
</evidence>
<dbReference type="EMBL" id="KV448663">
    <property type="protein sequence ID" value="OAX34080.1"/>
    <property type="molecule type" value="Genomic_DNA"/>
</dbReference>
<accession>A0A1B7MNA3</accession>
<reference evidence="1 2" key="1">
    <citation type="submission" date="2016-06" db="EMBL/GenBank/DDBJ databases">
        <title>Comparative genomics of the ectomycorrhizal sister species Rhizopogon vinicolor and Rhizopogon vesiculosus (Basidiomycota: Boletales) reveals a divergence of the mating type B locus.</title>
        <authorList>
            <consortium name="DOE Joint Genome Institute"/>
            <person name="Mujic A.B."/>
            <person name="Kuo A."/>
            <person name="Tritt A."/>
            <person name="Lipzen A."/>
            <person name="Chen C."/>
            <person name="Johnson J."/>
            <person name="Sharma A."/>
            <person name="Barry K."/>
            <person name="Grigoriev I.V."/>
            <person name="Spatafora J.W."/>
        </authorList>
    </citation>
    <scope>NUCLEOTIDE SEQUENCE [LARGE SCALE GENOMIC DNA]</scope>
    <source>
        <strain evidence="1 2">AM-OR11-026</strain>
    </source>
</reference>
<organism evidence="1 2">
    <name type="scientific">Rhizopogon vinicolor AM-OR11-026</name>
    <dbReference type="NCBI Taxonomy" id="1314800"/>
    <lineage>
        <taxon>Eukaryota</taxon>
        <taxon>Fungi</taxon>
        <taxon>Dikarya</taxon>
        <taxon>Basidiomycota</taxon>
        <taxon>Agaricomycotina</taxon>
        <taxon>Agaricomycetes</taxon>
        <taxon>Agaricomycetidae</taxon>
        <taxon>Boletales</taxon>
        <taxon>Suillineae</taxon>
        <taxon>Rhizopogonaceae</taxon>
        <taxon>Rhizopogon</taxon>
    </lineage>
</organism>
<sequence length="116" mass="13343">MRPKTDQKRHAHHVQPSFNKIISRRLLCAYNMTQGVTGQLSEIRLSSRVIVLPSHSWCSARFSTLPFARRGFYFPICPPQHQSLIECRSPSVNFERCIEVVVPSKCINTDHVCAEY</sequence>